<feature type="region of interest" description="Disordered" evidence="1">
    <location>
        <begin position="724"/>
        <end position="788"/>
    </location>
</feature>
<name>A0A4P9WML6_9FUNG</name>
<dbReference type="SUPFAM" id="SSF54695">
    <property type="entry name" value="POZ domain"/>
    <property type="match status" value="1"/>
</dbReference>
<accession>A0A4P9WML6</accession>
<feature type="compositionally biased region" description="Basic residues" evidence="1">
    <location>
        <begin position="416"/>
        <end position="426"/>
    </location>
</feature>
<feature type="region of interest" description="Disordered" evidence="1">
    <location>
        <begin position="397"/>
        <end position="586"/>
    </location>
</feature>
<protein>
    <recommendedName>
        <fullName evidence="4">BTB domain-containing protein</fullName>
    </recommendedName>
</protein>
<feature type="region of interest" description="Disordered" evidence="1">
    <location>
        <begin position="287"/>
        <end position="308"/>
    </location>
</feature>
<feature type="region of interest" description="Disordered" evidence="1">
    <location>
        <begin position="1"/>
        <end position="94"/>
    </location>
</feature>
<dbReference type="PANTHER" id="PTHR47369">
    <property type="entry name" value="BTB/POZ DOMAIN-CONTAINING PROTEIN"/>
    <property type="match status" value="1"/>
</dbReference>
<dbReference type="Gene3D" id="3.30.710.10">
    <property type="entry name" value="Potassium Channel Kv1.1, Chain A"/>
    <property type="match status" value="1"/>
</dbReference>
<keyword evidence="3" id="KW-1185">Reference proteome</keyword>
<feature type="compositionally biased region" description="Acidic residues" evidence="1">
    <location>
        <begin position="463"/>
        <end position="491"/>
    </location>
</feature>
<dbReference type="InterPro" id="IPR011333">
    <property type="entry name" value="SKP1/BTB/POZ_sf"/>
</dbReference>
<dbReference type="OrthoDB" id="6359943at2759"/>
<dbReference type="AlphaFoldDB" id="A0A4P9WML6"/>
<feature type="compositionally biased region" description="Low complexity" evidence="1">
    <location>
        <begin position="495"/>
        <end position="509"/>
    </location>
</feature>
<feature type="compositionally biased region" description="Low complexity" evidence="1">
    <location>
        <begin position="45"/>
        <end position="57"/>
    </location>
</feature>
<feature type="compositionally biased region" description="Low complexity" evidence="1">
    <location>
        <begin position="766"/>
        <end position="781"/>
    </location>
</feature>
<dbReference type="EMBL" id="KZ994644">
    <property type="protein sequence ID" value="RKO92420.1"/>
    <property type="molecule type" value="Genomic_DNA"/>
</dbReference>
<feature type="compositionally biased region" description="Acidic residues" evidence="1">
    <location>
        <begin position="431"/>
        <end position="451"/>
    </location>
</feature>
<feature type="compositionally biased region" description="Low complexity" evidence="1">
    <location>
        <begin position="724"/>
        <end position="750"/>
    </location>
</feature>
<feature type="compositionally biased region" description="Low complexity" evidence="1">
    <location>
        <begin position="560"/>
        <end position="570"/>
    </location>
</feature>
<evidence type="ECO:0008006" key="4">
    <source>
        <dbReference type="Google" id="ProtNLM"/>
    </source>
</evidence>
<sequence length="856" mass="92084">MLSHKPPRHTAPSKLAPITSPAVSTATVSTAGSPAGAVAFRSHRPSASPAPSSVSASMYATPGDLSTPRRGRSAPSSRATSISGGAAGENEEESEPFRAAVFADAWDSGLFSDIRIRCLGRMYALHRVVMMQSPFLRRLLLDDHNQELVIVEGFLTLEFGNDKRISKEGMEIALRDLYDPPNFPSRRAITHHNALTVLLSACFLELPDLCLHCTNATILATMDRESAVAHARSLDALVRSGGATSLYGPSHRFAALWNEHKAVVEEAVLSYLVQAVNYGLSQSAGRAVEGQASADKEPEEEAEPREVGDNLVTAEGILSALPSRWVRRVLACDALCVPGEFARYELVKRVLDVRARSKPRGAGDAPSDDWGLDRFDLDEAGVGGGLRCGIGMGIGNSVRFGTPVSVDGREEEGLRRGGRQRRVKSRRVSEEVAEESQDALEDEDAEEDGEEVDARTQQRGGDGDDDEEDQEDQEDKGAESEEEQEEDEEEPVTQSFSGLSGYFGSLLRSVMPSRGSKRKARDSDDEESTVKQARTSRDRRVRAAPAPPCRAAPLKRSRRSASVASRTSTSSRHKTPPVAPAPRESPTASLLRATVVYNYMSFHQLEAVKRDRIVPTSIVLHSFWMQAELADRRAGMGARGGGPNLIAAAAYSPEPGFGPVDLPPFRFAARFRGVRAHFAHGGKGKARAAASASTSAWGDHSPAADMLSDPVVCAGVQYRVLLSPEEPASPSPQSNEAAVAAAATASVTDPAPGPPMLRALLQRTHATPPSAIGATSSSATSRARRSPFGGGEDIAYAMHAFDPHAFTREGSSLTWETFHRPVTACSFQGCGHVRPFPIPDEDGQDDMWIIVTIKFR</sequence>
<feature type="compositionally biased region" description="Low complexity" evidence="1">
    <location>
        <begin position="19"/>
        <end position="37"/>
    </location>
</feature>
<proteinExistence type="predicted"/>
<evidence type="ECO:0000313" key="2">
    <source>
        <dbReference type="EMBL" id="RKO92420.1"/>
    </source>
</evidence>
<dbReference type="PANTHER" id="PTHR47369:SF2">
    <property type="entry name" value="BTB_POZ DOMAIN-CONTAINING PROTEIN 2"/>
    <property type="match status" value="1"/>
</dbReference>
<reference evidence="3" key="1">
    <citation type="journal article" date="2018" name="Nat. Microbiol.">
        <title>Leveraging single-cell genomics to expand the fungal tree of life.</title>
        <authorList>
            <person name="Ahrendt S.R."/>
            <person name="Quandt C.A."/>
            <person name="Ciobanu D."/>
            <person name="Clum A."/>
            <person name="Salamov A."/>
            <person name="Andreopoulos B."/>
            <person name="Cheng J.F."/>
            <person name="Woyke T."/>
            <person name="Pelin A."/>
            <person name="Henrissat B."/>
            <person name="Reynolds N.K."/>
            <person name="Benny G.L."/>
            <person name="Smith M.E."/>
            <person name="James T.Y."/>
            <person name="Grigoriev I.V."/>
        </authorList>
    </citation>
    <scope>NUCLEOTIDE SEQUENCE [LARGE SCALE GENOMIC DNA]</scope>
</reference>
<feature type="compositionally biased region" description="Low complexity" evidence="1">
    <location>
        <begin position="73"/>
        <end position="84"/>
    </location>
</feature>
<evidence type="ECO:0000256" key="1">
    <source>
        <dbReference type="SAM" id="MobiDB-lite"/>
    </source>
</evidence>
<organism evidence="2 3">
    <name type="scientific">Blyttiomyces helicus</name>
    <dbReference type="NCBI Taxonomy" id="388810"/>
    <lineage>
        <taxon>Eukaryota</taxon>
        <taxon>Fungi</taxon>
        <taxon>Fungi incertae sedis</taxon>
        <taxon>Chytridiomycota</taxon>
        <taxon>Chytridiomycota incertae sedis</taxon>
        <taxon>Chytridiomycetes</taxon>
        <taxon>Chytridiomycetes incertae sedis</taxon>
        <taxon>Blyttiomyces</taxon>
    </lineage>
</organism>
<dbReference type="Proteomes" id="UP000269721">
    <property type="component" value="Unassembled WGS sequence"/>
</dbReference>
<gene>
    <name evidence="2" type="ORF">BDK51DRAFT_30938</name>
</gene>
<evidence type="ECO:0000313" key="3">
    <source>
        <dbReference type="Proteomes" id="UP000269721"/>
    </source>
</evidence>